<evidence type="ECO:0000256" key="1">
    <source>
        <dbReference type="ARBA" id="ARBA00006484"/>
    </source>
</evidence>
<reference evidence="4" key="1">
    <citation type="journal article" date="2014" name="Int. J. Syst. Evol. Microbiol.">
        <title>Complete genome sequence of Corynebacterium casei LMG S-19264T (=DSM 44701T), isolated from a smear-ripened cheese.</title>
        <authorList>
            <consortium name="US DOE Joint Genome Institute (JGI-PGF)"/>
            <person name="Walter F."/>
            <person name="Albersmeier A."/>
            <person name="Kalinowski J."/>
            <person name="Ruckert C."/>
        </authorList>
    </citation>
    <scope>NUCLEOTIDE SEQUENCE</scope>
    <source>
        <strain evidence="4">CGMCC 1.16548</strain>
    </source>
</reference>
<evidence type="ECO:0000256" key="3">
    <source>
        <dbReference type="RuleBase" id="RU000363"/>
    </source>
</evidence>
<accession>A0A8J3GQK6</accession>
<comment type="caution">
    <text evidence="4">The sequence shown here is derived from an EMBL/GenBank/DDBJ whole genome shotgun (WGS) entry which is preliminary data.</text>
</comment>
<dbReference type="SUPFAM" id="SSF51735">
    <property type="entry name" value="NAD(P)-binding Rossmann-fold domains"/>
    <property type="match status" value="1"/>
</dbReference>
<dbReference type="PRINTS" id="PR00080">
    <property type="entry name" value="SDRFAMILY"/>
</dbReference>
<organism evidence="4 5">
    <name type="scientific">Pseudolysinimonas yzui</name>
    <dbReference type="NCBI Taxonomy" id="2708254"/>
    <lineage>
        <taxon>Bacteria</taxon>
        <taxon>Bacillati</taxon>
        <taxon>Actinomycetota</taxon>
        <taxon>Actinomycetes</taxon>
        <taxon>Micrococcales</taxon>
        <taxon>Microbacteriaceae</taxon>
        <taxon>Pseudolysinimonas</taxon>
    </lineage>
</organism>
<comment type="similarity">
    <text evidence="1 3">Belongs to the short-chain dehydrogenases/reductases (SDR) family.</text>
</comment>
<gene>
    <name evidence="4" type="ORF">GCM10011600_17200</name>
</gene>
<dbReference type="PANTHER" id="PTHR43086">
    <property type="entry name" value="VERY-LONG-CHAIN 3-OXOOACYL-COA REDUCTASE"/>
    <property type="match status" value="1"/>
</dbReference>
<dbReference type="EMBL" id="BNAI01000003">
    <property type="protein sequence ID" value="GHF17009.1"/>
    <property type="molecule type" value="Genomic_DNA"/>
</dbReference>
<protein>
    <submittedName>
        <fullName evidence="4">Short-chain dehydrogenase</fullName>
    </submittedName>
</protein>
<dbReference type="PRINTS" id="PR00081">
    <property type="entry name" value="GDHRDH"/>
</dbReference>
<proteinExistence type="inferred from homology"/>
<reference evidence="4" key="2">
    <citation type="submission" date="2020-09" db="EMBL/GenBank/DDBJ databases">
        <authorList>
            <person name="Sun Q."/>
            <person name="Zhou Y."/>
        </authorList>
    </citation>
    <scope>NUCLEOTIDE SEQUENCE</scope>
    <source>
        <strain evidence="4">CGMCC 1.16548</strain>
    </source>
</reference>
<dbReference type="InterPro" id="IPR036291">
    <property type="entry name" value="NAD(P)-bd_dom_sf"/>
</dbReference>
<evidence type="ECO:0000313" key="4">
    <source>
        <dbReference type="EMBL" id="GHF17009.1"/>
    </source>
</evidence>
<keyword evidence="5" id="KW-1185">Reference proteome</keyword>
<keyword evidence="2" id="KW-0560">Oxidoreductase</keyword>
<sequence>MTIDYRGTTALVTGASSGIGEEFARQLASRGANLVLVARRAERLEALATELRAERGVTVDVIPLDLAAPRVGRALAAGLSERGITIDTVVANAGFGTHERFEDEDGDRIADEIAVNVAAVVDIAHEFYPGMLARGRGALVTVASTGAYQPVPHMAVYGATKAFVLSFTEALWYEARHSTLRVLALSPGATGTEFFDVAGDDAQVGPRRQPVAELVEFAMRTLDRPNGAGSVIAGFGNHLTAAVSRLLPRRALTSLTGRVMKA</sequence>
<evidence type="ECO:0000256" key="2">
    <source>
        <dbReference type="ARBA" id="ARBA00023002"/>
    </source>
</evidence>
<dbReference type="Proteomes" id="UP000617531">
    <property type="component" value="Unassembled WGS sequence"/>
</dbReference>
<dbReference type="Gene3D" id="3.40.50.720">
    <property type="entry name" value="NAD(P)-binding Rossmann-like Domain"/>
    <property type="match status" value="1"/>
</dbReference>
<dbReference type="RefSeq" id="WP_191283088.1">
    <property type="nucleotide sequence ID" value="NZ_BNAI01000003.1"/>
</dbReference>
<dbReference type="Pfam" id="PF00106">
    <property type="entry name" value="adh_short"/>
    <property type="match status" value="1"/>
</dbReference>
<dbReference type="GO" id="GO:0016491">
    <property type="term" value="F:oxidoreductase activity"/>
    <property type="evidence" value="ECO:0007669"/>
    <property type="project" value="UniProtKB-KW"/>
</dbReference>
<name>A0A8J3GQK6_9MICO</name>
<dbReference type="AlphaFoldDB" id="A0A8J3GQK6"/>
<dbReference type="InterPro" id="IPR002347">
    <property type="entry name" value="SDR_fam"/>
</dbReference>
<dbReference type="PIRSF" id="PIRSF000126">
    <property type="entry name" value="11-beta-HSD1"/>
    <property type="match status" value="1"/>
</dbReference>
<evidence type="ECO:0000313" key="5">
    <source>
        <dbReference type="Proteomes" id="UP000617531"/>
    </source>
</evidence>
<dbReference type="PANTHER" id="PTHR43086:SF3">
    <property type="entry name" value="NADP-DEPENDENT 3-HYDROXY ACID DEHYDROGENASE YDFG"/>
    <property type="match status" value="1"/>
</dbReference>